<evidence type="ECO:0000256" key="4">
    <source>
        <dbReference type="ARBA" id="ARBA00022605"/>
    </source>
</evidence>
<keyword evidence="4 11" id="KW-0028">Amino-acid biosynthesis</keyword>
<keyword evidence="11" id="KW-0460">Magnesium</keyword>
<dbReference type="EC" id="2.7.1.71" evidence="3 11"/>
<keyword evidence="9 11" id="KW-0057">Aromatic amino acid biosynthesis</keyword>
<feature type="binding site" evidence="11">
    <location>
        <position position="33"/>
    </location>
    <ligand>
        <name>substrate</name>
    </ligand>
</feature>
<evidence type="ECO:0000256" key="2">
    <source>
        <dbReference type="ARBA" id="ARBA00006997"/>
    </source>
</evidence>
<comment type="caution">
    <text evidence="11">Lacks conserved residue(s) required for the propagation of feature annotation.</text>
</comment>
<evidence type="ECO:0000256" key="10">
    <source>
        <dbReference type="ARBA" id="ARBA00048567"/>
    </source>
</evidence>
<feature type="binding site" evidence="11">
    <location>
        <begin position="11"/>
        <end position="16"/>
    </location>
    <ligand>
        <name>ATP</name>
        <dbReference type="ChEBI" id="CHEBI:30616"/>
    </ligand>
</feature>
<comment type="catalytic activity">
    <reaction evidence="10 11">
        <text>shikimate + ATP = 3-phosphoshikimate + ADP + H(+)</text>
        <dbReference type="Rhea" id="RHEA:13121"/>
        <dbReference type="ChEBI" id="CHEBI:15378"/>
        <dbReference type="ChEBI" id="CHEBI:30616"/>
        <dbReference type="ChEBI" id="CHEBI:36208"/>
        <dbReference type="ChEBI" id="CHEBI:145989"/>
        <dbReference type="ChEBI" id="CHEBI:456216"/>
        <dbReference type="EC" id="2.7.1.71"/>
    </reaction>
</comment>
<evidence type="ECO:0000313" key="13">
    <source>
        <dbReference type="Proteomes" id="UP001597040"/>
    </source>
</evidence>
<comment type="pathway">
    <text evidence="1 11">Metabolic intermediate biosynthesis; chorismate biosynthesis; chorismate from D-erythrose 4-phosphate and phosphoenolpyruvate: step 5/7.</text>
</comment>
<feature type="binding site" evidence="11">
    <location>
        <position position="133"/>
    </location>
    <ligand>
        <name>substrate</name>
    </ligand>
</feature>
<reference evidence="13" key="1">
    <citation type="journal article" date="2019" name="Int. J. Syst. Evol. Microbiol.">
        <title>The Global Catalogue of Microorganisms (GCM) 10K type strain sequencing project: providing services to taxonomists for standard genome sequencing and annotation.</title>
        <authorList>
            <consortium name="The Broad Institute Genomics Platform"/>
            <consortium name="The Broad Institute Genome Sequencing Center for Infectious Disease"/>
            <person name="Wu L."/>
            <person name="Ma J."/>
        </authorList>
    </citation>
    <scope>NUCLEOTIDE SEQUENCE [LARGE SCALE GENOMIC DNA]</scope>
    <source>
        <strain evidence="13">CCUG 56754</strain>
    </source>
</reference>
<dbReference type="InterPro" id="IPR000623">
    <property type="entry name" value="Shikimate_kinase/TSH1"/>
</dbReference>
<sequence>MCTIYLIGFMGSGKSTVGNRLSFQLNIKQMDTDTLIEEKKGKKITKIFQEEGEASFRKYETAILKSIVHNNCVVSTGGGIVEKKENIDHMKKHGTLVYLHASFDDIVNRLKYDQDRPLWNNDLENKYALYNQRHEIYLSCADFMLETDEKTPYTVADEVIELINQMKQE</sequence>
<comment type="subcellular location">
    <subcellularLocation>
        <location evidence="11">Cytoplasm</location>
    </subcellularLocation>
</comment>
<dbReference type="RefSeq" id="WP_390361474.1">
    <property type="nucleotide sequence ID" value="NZ_JBHTKJ010000021.1"/>
</dbReference>
<evidence type="ECO:0000256" key="7">
    <source>
        <dbReference type="ARBA" id="ARBA00022777"/>
    </source>
</evidence>
<keyword evidence="6 11" id="KW-0547">Nucleotide-binding</keyword>
<dbReference type="Pfam" id="PF01202">
    <property type="entry name" value="SKI"/>
    <property type="match status" value="1"/>
</dbReference>
<keyword evidence="11" id="KW-0963">Cytoplasm</keyword>
<name>A0ABW3LNI4_9BACI</name>
<evidence type="ECO:0000256" key="11">
    <source>
        <dbReference type="HAMAP-Rule" id="MF_00109"/>
    </source>
</evidence>
<keyword evidence="11" id="KW-0479">Metal-binding</keyword>
<dbReference type="InterPro" id="IPR031322">
    <property type="entry name" value="Shikimate/glucono_kinase"/>
</dbReference>
<evidence type="ECO:0000256" key="1">
    <source>
        <dbReference type="ARBA" id="ARBA00004842"/>
    </source>
</evidence>
<keyword evidence="8 11" id="KW-0067">ATP-binding</keyword>
<dbReference type="PRINTS" id="PR01100">
    <property type="entry name" value="SHIKIMTKNASE"/>
</dbReference>
<dbReference type="GO" id="GO:0016301">
    <property type="term" value="F:kinase activity"/>
    <property type="evidence" value="ECO:0007669"/>
    <property type="project" value="UniProtKB-KW"/>
</dbReference>
<keyword evidence="7 11" id="KW-0418">Kinase</keyword>
<dbReference type="Gene3D" id="3.40.50.300">
    <property type="entry name" value="P-loop containing nucleotide triphosphate hydrolases"/>
    <property type="match status" value="1"/>
</dbReference>
<evidence type="ECO:0000256" key="5">
    <source>
        <dbReference type="ARBA" id="ARBA00022679"/>
    </source>
</evidence>
<dbReference type="HAMAP" id="MF_00109">
    <property type="entry name" value="Shikimate_kinase"/>
    <property type="match status" value="1"/>
</dbReference>
<comment type="function">
    <text evidence="11">Catalyzes the specific phosphorylation of the 3-hydroxyl group of shikimic acid using ATP as a cosubstrate.</text>
</comment>
<accession>A0ABW3LNI4</accession>
<organism evidence="12 13">
    <name type="scientific">Virgibacillus byunsanensis</name>
    <dbReference type="NCBI Taxonomy" id="570945"/>
    <lineage>
        <taxon>Bacteria</taxon>
        <taxon>Bacillati</taxon>
        <taxon>Bacillota</taxon>
        <taxon>Bacilli</taxon>
        <taxon>Bacillales</taxon>
        <taxon>Bacillaceae</taxon>
        <taxon>Virgibacillus</taxon>
    </lineage>
</organism>
<evidence type="ECO:0000256" key="8">
    <source>
        <dbReference type="ARBA" id="ARBA00022840"/>
    </source>
</evidence>
<dbReference type="InterPro" id="IPR023000">
    <property type="entry name" value="Shikimate_kinase_CS"/>
</dbReference>
<dbReference type="Proteomes" id="UP001597040">
    <property type="component" value="Unassembled WGS sequence"/>
</dbReference>
<dbReference type="PROSITE" id="PS01128">
    <property type="entry name" value="SHIKIMATE_KINASE"/>
    <property type="match status" value="1"/>
</dbReference>
<comment type="cofactor">
    <cofactor evidence="11">
        <name>Mg(2+)</name>
        <dbReference type="ChEBI" id="CHEBI:18420"/>
    </cofactor>
    <text evidence="11">Binds 1 Mg(2+) ion per subunit.</text>
</comment>
<feature type="binding site" evidence="11">
    <location>
        <position position="116"/>
    </location>
    <ligand>
        <name>ATP</name>
        <dbReference type="ChEBI" id="CHEBI:30616"/>
    </ligand>
</feature>
<comment type="similarity">
    <text evidence="2 11">Belongs to the shikimate kinase family.</text>
</comment>
<keyword evidence="13" id="KW-1185">Reference proteome</keyword>
<dbReference type="PANTHER" id="PTHR21087">
    <property type="entry name" value="SHIKIMATE KINASE"/>
    <property type="match status" value="1"/>
</dbReference>
<dbReference type="CDD" id="cd00464">
    <property type="entry name" value="SK"/>
    <property type="match status" value="1"/>
</dbReference>
<dbReference type="InterPro" id="IPR027417">
    <property type="entry name" value="P-loop_NTPase"/>
</dbReference>
<dbReference type="PANTHER" id="PTHR21087:SF16">
    <property type="entry name" value="SHIKIMATE KINASE 1, CHLOROPLASTIC"/>
    <property type="match status" value="1"/>
</dbReference>
<protein>
    <recommendedName>
        <fullName evidence="3 11">Shikimate kinase</fullName>
        <shortName evidence="11">SK</shortName>
        <ecNumber evidence="3 11">2.7.1.71</ecNumber>
    </recommendedName>
</protein>
<evidence type="ECO:0000256" key="9">
    <source>
        <dbReference type="ARBA" id="ARBA00023141"/>
    </source>
</evidence>
<comment type="caution">
    <text evidence="12">The sequence shown here is derived from an EMBL/GenBank/DDBJ whole genome shotgun (WGS) entry which is preliminary data.</text>
</comment>
<feature type="binding site" evidence="11">
    <location>
        <position position="57"/>
    </location>
    <ligand>
        <name>substrate</name>
    </ligand>
</feature>
<evidence type="ECO:0000256" key="6">
    <source>
        <dbReference type="ARBA" id="ARBA00022741"/>
    </source>
</evidence>
<keyword evidence="5 11" id="KW-0808">Transferase</keyword>
<feature type="binding site" evidence="11">
    <location>
        <position position="15"/>
    </location>
    <ligand>
        <name>Mg(2+)</name>
        <dbReference type="ChEBI" id="CHEBI:18420"/>
    </ligand>
</feature>
<comment type="subunit">
    <text evidence="11">Monomer.</text>
</comment>
<proteinExistence type="inferred from homology"/>
<evidence type="ECO:0000256" key="3">
    <source>
        <dbReference type="ARBA" id="ARBA00012154"/>
    </source>
</evidence>
<feature type="binding site" evidence="11">
    <location>
        <position position="78"/>
    </location>
    <ligand>
        <name>substrate</name>
    </ligand>
</feature>
<dbReference type="EMBL" id="JBHTKJ010000021">
    <property type="protein sequence ID" value="MFD1038470.1"/>
    <property type="molecule type" value="Genomic_DNA"/>
</dbReference>
<gene>
    <name evidence="11" type="primary">aroK</name>
    <name evidence="12" type="ORF">ACFQ3N_08680</name>
</gene>
<evidence type="ECO:0000313" key="12">
    <source>
        <dbReference type="EMBL" id="MFD1038470.1"/>
    </source>
</evidence>
<dbReference type="SUPFAM" id="SSF52540">
    <property type="entry name" value="P-loop containing nucleoside triphosphate hydrolases"/>
    <property type="match status" value="1"/>
</dbReference>